<dbReference type="EMBL" id="GEDC01012583">
    <property type="protein sequence ID" value="JAS24715.1"/>
    <property type="molecule type" value="Transcribed_RNA"/>
</dbReference>
<reference evidence="1" key="1">
    <citation type="submission" date="2015-12" db="EMBL/GenBank/DDBJ databases">
        <title>De novo transcriptome assembly of four potential Pierce s Disease insect vectors from Arizona vineyards.</title>
        <authorList>
            <person name="Tassone E.E."/>
        </authorList>
    </citation>
    <scope>NUCLEOTIDE SEQUENCE</scope>
</reference>
<organism evidence="1">
    <name type="scientific">Clastoptera arizonana</name>
    <name type="common">Arizona spittle bug</name>
    <dbReference type="NCBI Taxonomy" id="38151"/>
    <lineage>
        <taxon>Eukaryota</taxon>
        <taxon>Metazoa</taxon>
        <taxon>Ecdysozoa</taxon>
        <taxon>Arthropoda</taxon>
        <taxon>Hexapoda</taxon>
        <taxon>Insecta</taxon>
        <taxon>Pterygota</taxon>
        <taxon>Neoptera</taxon>
        <taxon>Paraneoptera</taxon>
        <taxon>Hemiptera</taxon>
        <taxon>Auchenorrhyncha</taxon>
        <taxon>Cercopoidea</taxon>
        <taxon>Clastopteridae</taxon>
        <taxon>Clastoptera</taxon>
    </lineage>
</organism>
<sequence>LSLTLVYLHGFQCSYNPKNYKKPAFHDLEVRITNSLTKPEANGGEQLLRDLFNYFSYLDDIDTMIDGNDTTGLRMLLKVGTQGPAFFNATYDLGLLKKKFVWDEADVFEFHDTMKDIDYEWKLVSKHFAKINRTLNMR</sequence>
<protein>
    <submittedName>
        <fullName evidence="1">Uncharacterized protein</fullName>
    </submittedName>
</protein>
<gene>
    <name evidence="1" type="ORF">g.2981</name>
</gene>
<accession>A0A1B6DGI3</accession>
<feature type="non-terminal residue" evidence="1">
    <location>
        <position position="1"/>
    </location>
</feature>
<name>A0A1B6DGI3_9HEMI</name>
<evidence type="ECO:0000313" key="1">
    <source>
        <dbReference type="EMBL" id="JAS24715.1"/>
    </source>
</evidence>
<dbReference type="AlphaFoldDB" id="A0A1B6DGI3"/>
<proteinExistence type="predicted"/>